<feature type="domain" description="HTH cro/C1-type" evidence="1">
    <location>
        <begin position="23"/>
        <end position="71"/>
    </location>
</feature>
<protein>
    <submittedName>
        <fullName evidence="2">Helix-turn-helix XRE-family like protein</fullName>
    </submittedName>
</protein>
<dbReference type="PROSITE" id="PS50943">
    <property type="entry name" value="HTH_CROC1"/>
    <property type="match status" value="1"/>
</dbReference>
<dbReference type="SMART" id="SM00530">
    <property type="entry name" value="HTH_XRE"/>
    <property type="match status" value="1"/>
</dbReference>
<reference evidence="2" key="1">
    <citation type="journal article" date="2021" name="Proc. Natl. Acad. Sci. U.S.A.">
        <title>A Catalog of Tens of Thousands of Viruses from Human Metagenomes Reveals Hidden Associations with Chronic Diseases.</title>
        <authorList>
            <person name="Tisza M.J."/>
            <person name="Buck C.B."/>
        </authorList>
    </citation>
    <scope>NUCLEOTIDE SEQUENCE</scope>
    <source>
        <strain evidence="2">CtKNZ79</strain>
    </source>
</reference>
<dbReference type="Gene3D" id="1.10.260.40">
    <property type="entry name" value="lambda repressor-like DNA-binding domains"/>
    <property type="match status" value="1"/>
</dbReference>
<name>A0A8S5U9D3_9CAUD</name>
<dbReference type="SUPFAM" id="SSF47413">
    <property type="entry name" value="lambda repressor-like DNA-binding domains"/>
    <property type="match status" value="1"/>
</dbReference>
<proteinExistence type="predicted"/>
<evidence type="ECO:0000259" key="1">
    <source>
        <dbReference type="PROSITE" id="PS50943"/>
    </source>
</evidence>
<dbReference type="GO" id="GO:0003677">
    <property type="term" value="F:DNA binding"/>
    <property type="evidence" value="ECO:0007669"/>
    <property type="project" value="InterPro"/>
</dbReference>
<dbReference type="InterPro" id="IPR010982">
    <property type="entry name" value="Lambda_DNA-bd_dom_sf"/>
</dbReference>
<organism evidence="2">
    <name type="scientific">Siphoviridae sp. ctKNZ79</name>
    <dbReference type="NCBI Taxonomy" id="2825440"/>
    <lineage>
        <taxon>Viruses</taxon>
        <taxon>Duplodnaviria</taxon>
        <taxon>Heunggongvirae</taxon>
        <taxon>Uroviricota</taxon>
        <taxon>Caudoviricetes</taxon>
    </lineage>
</organism>
<dbReference type="EMBL" id="BK016045">
    <property type="protein sequence ID" value="DAF91097.1"/>
    <property type="molecule type" value="Genomic_DNA"/>
</dbReference>
<dbReference type="Pfam" id="PF01381">
    <property type="entry name" value="HTH_3"/>
    <property type="match status" value="1"/>
</dbReference>
<sequence>MKTKQKEQVKTQLSRRMKVRMFELGLTMRGLSRKCGVPAANIGAYVSRKTMMSADALAAIADGLECSTDWLLGRKEERE</sequence>
<evidence type="ECO:0000313" key="2">
    <source>
        <dbReference type="EMBL" id="DAF91097.1"/>
    </source>
</evidence>
<dbReference type="CDD" id="cd00093">
    <property type="entry name" value="HTH_XRE"/>
    <property type="match status" value="1"/>
</dbReference>
<dbReference type="InterPro" id="IPR001387">
    <property type="entry name" value="Cro/C1-type_HTH"/>
</dbReference>
<accession>A0A8S5U9D3</accession>